<feature type="active site" description="Involved in ionization of N3 of dUMP, leading to its activation" evidence="1">
    <location>
        <position position="220"/>
    </location>
</feature>
<dbReference type="EMBL" id="FXTI01000014">
    <property type="protein sequence ID" value="SMO92048.1"/>
    <property type="molecule type" value="Genomic_DNA"/>
</dbReference>
<dbReference type="Gene3D" id="3.30.1360.170">
    <property type="match status" value="1"/>
</dbReference>
<name>A0A521F763_9BACL</name>
<feature type="binding site" evidence="1">
    <location>
        <begin position="209"/>
        <end position="211"/>
    </location>
    <ligand>
        <name>FAD</name>
        <dbReference type="ChEBI" id="CHEBI:57692"/>
        <note>ligand shared between neighboring subunits</note>
    </ligand>
</feature>
<feature type="binding site" evidence="1">
    <location>
        <position position="98"/>
    </location>
    <ligand>
        <name>FAD</name>
        <dbReference type="ChEBI" id="CHEBI:57692"/>
        <note>ligand shared between neighboring subunits</note>
    </ligand>
</feature>
<keyword evidence="1" id="KW-0808">Transferase</keyword>
<dbReference type="CDD" id="cd20175">
    <property type="entry name" value="ThyX"/>
    <property type="match status" value="1"/>
</dbReference>
<dbReference type="EC" id="2.1.1.148" evidence="1"/>
<dbReference type="GO" id="GO:0050797">
    <property type="term" value="F:thymidylate synthase (FAD) activity"/>
    <property type="evidence" value="ECO:0007669"/>
    <property type="project" value="UniProtKB-UniRule"/>
</dbReference>
<comment type="catalytic activity">
    <reaction evidence="1">
        <text>dUMP + (6R)-5,10-methylene-5,6,7,8-tetrahydrofolate + NADPH + H(+) = dTMP + (6S)-5,6,7,8-tetrahydrofolate + NADP(+)</text>
        <dbReference type="Rhea" id="RHEA:29043"/>
        <dbReference type="ChEBI" id="CHEBI:15378"/>
        <dbReference type="ChEBI" id="CHEBI:15636"/>
        <dbReference type="ChEBI" id="CHEBI:57453"/>
        <dbReference type="ChEBI" id="CHEBI:57783"/>
        <dbReference type="ChEBI" id="CHEBI:58349"/>
        <dbReference type="ChEBI" id="CHEBI:63528"/>
        <dbReference type="ChEBI" id="CHEBI:246422"/>
        <dbReference type="EC" id="2.1.1.148"/>
    </reaction>
</comment>
<dbReference type="OrthoDB" id="9780625at2"/>
<keyword evidence="1" id="KW-0274">FAD</keyword>
<keyword evidence="3" id="KW-1185">Reference proteome</keyword>
<accession>A0A521F763</accession>
<comment type="caution">
    <text evidence="1">Lacks conserved residue(s) required for the propagation of feature annotation.</text>
</comment>
<dbReference type="GO" id="GO:0006231">
    <property type="term" value="P:dTMP biosynthetic process"/>
    <property type="evidence" value="ECO:0007669"/>
    <property type="project" value="UniProtKB-UniRule"/>
</dbReference>
<dbReference type="Pfam" id="PF02511">
    <property type="entry name" value="Thy1"/>
    <property type="match status" value="1"/>
</dbReference>
<feature type="binding site" evidence="1">
    <location>
        <begin position="122"/>
        <end position="124"/>
    </location>
    <ligand>
        <name>FAD</name>
        <dbReference type="ChEBI" id="CHEBI:57692"/>
        <note>ligand shared between neighboring subunits</note>
    </ligand>
</feature>
<feature type="binding site" description="in other chain" evidence="1">
    <location>
        <begin position="132"/>
        <end position="134"/>
    </location>
    <ligand>
        <name>dUMP</name>
        <dbReference type="ChEBI" id="CHEBI:246422"/>
        <note>ligand shared between dimeric partners</note>
    </ligand>
</feature>
<dbReference type="SUPFAM" id="SSF69796">
    <property type="entry name" value="Thymidylate synthase-complementing protein Thy1"/>
    <property type="match status" value="1"/>
</dbReference>
<feature type="binding site" evidence="1">
    <location>
        <begin position="119"/>
        <end position="122"/>
    </location>
    <ligand>
        <name>dUMP</name>
        <dbReference type="ChEBI" id="CHEBI:246422"/>
        <note>ligand shared between dimeric partners</note>
    </ligand>
</feature>
<evidence type="ECO:0000313" key="3">
    <source>
        <dbReference type="Proteomes" id="UP000315636"/>
    </source>
</evidence>
<dbReference type="Proteomes" id="UP000315636">
    <property type="component" value="Unassembled WGS sequence"/>
</dbReference>
<dbReference type="UniPathway" id="UPA00575"/>
<dbReference type="PROSITE" id="PS51331">
    <property type="entry name" value="THYX"/>
    <property type="match status" value="1"/>
</dbReference>
<dbReference type="GO" id="GO:0070402">
    <property type="term" value="F:NADPH binding"/>
    <property type="evidence" value="ECO:0007669"/>
    <property type="project" value="TreeGrafter"/>
</dbReference>
<dbReference type="GO" id="GO:0004799">
    <property type="term" value="F:thymidylate synthase activity"/>
    <property type="evidence" value="ECO:0007669"/>
    <property type="project" value="TreeGrafter"/>
</dbReference>
<comment type="similarity">
    <text evidence="1">Belongs to the thymidylate synthase ThyX family.</text>
</comment>
<keyword evidence="1" id="KW-0489">Methyltransferase</keyword>
<dbReference type="RefSeq" id="WP_142506621.1">
    <property type="nucleotide sequence ID" value="NZ_FXTI01000014.1"/>
</dbReference>
<dbReference type="GO" id="GO:0006235">
    <property type="term" value="P:dTTP biosynthetic process"/>
    <property type="evidence" value="ECO:0007669"/>
    <property type="project" value="UniProtKB-UniRule"/>
</dbReference>
<keyword evidence="1" id="KW-0521">NADP</keyword>
<evidence type="ECO:0000313" key="2">
    <source>
        <dbReference type="EMBL" id="SMO92048.1"/>
    </source>
</evidence>
<dbReference type="NCBIfam" id="TIGR02170">
    <property type="entry name" value="thyX"/>
    <property type="match status" value="1"/>
</dbReference>
<gene>
    <name evidence="1" type="primary">thyX</name>
    <name evidence="2" type="ORF">SAMN06264849_11417</name>
</gene>
<dbReference type="AlphaFoldDB" id="A0A521F763"/>
<keyword evidence="1" id="KW-0545">Nucleotide biosynthesis</keyword>
<comment type="pathway">
    <text evidence="1">Pyrimidine metabolism; dTTP biosynthesis.</text>
</comment>
<dbReference type="InterPro" id="IPR036098">
    <property type="entry name" value="Thymidylate_synthase_ThyX_sf"/>
</dbReference>
<dbReference type="InterPro" id="IPR003669">
    <property type="entry name" value="Thymidylate_synthase_ThyX"/>
</dbReference>
<dbReference type="GO" id="GO:0032259">
    <property type="term" value="P:methylation"/>
    <property type="evidence" value="ECO:0007669"/>
    <property type="project" value="UniProtKB-KW"/>
</dbReference>
<protein>
    <recommendedName>
        <fullName evidence="1">Flavin-dependent thymidylate synthase</fullName>
        <shortName evidence="1">FDTS</shortName>
        <ecNumber evidence="1">2.1.1.148</ecNumber>
    </recommendedName>
    <alternativeName>
        <fullName evidence="1">FAD-dependent thymidylate synthase</fullName>
    </alternativeName>
    <alternativeName>
        <fullName evidence="1">Thymidylate synthase ThyX</fullName>
        <shortName evidence="1">TS</shortName>
        <shortName evidence="1">TSase</shortName>
    </alternativeName>
</protein>
<feature type="binding site" evidence="1">
    <location>
        <position position="220"/>
    </location>
    <ligand>
        <name>dUMP</name>
        <dbReference type="ChEBI" id="CHEBI:246422"/>
        <note>ligand shared between dimeric partners</note>
    </ligand>
</feature>
<organism evidence="2 3">
    <name type="scientific">Melghirimyces algeriensis</name>
    <dbReference type="NCBI Taxonomy" id="910412"/>
    <lineage>
        <taxon>Bacteria</taxon>
        <taxon>Bacillati</taxon>
        <taxon>Bacillota</taxon>
        <taxon>Bacilli</taxon>
        <taxon>Bacillales</taxon>
        <taxon>Thermoactinomycetaceae</taxon>
        <taxon>Melghirimyces</taxon>
    </lineage>
</organism>
<keyword evidence="1" id="KW-0285">Flavoprotein</keyword>
<dbReference type="PANTHER" id="PTHR34934">
    <property type="entry name" value="FLAVIN-DEPENDENT THYMIDYLATE SYNTHASE"/>
    <property type="match status" value="1"/>
</dbReference>
<sequence>MSEVNLNVMLIGKTQISQKFAEKLAAEAKREVVEDIAEEKEAQAIALTAIRTCYSANKPTEIVVKEGDKYFGRSATDGEVGTEADRLIRHIMRSKHTSTIEHLTYNFAVEGLSRSALSQLTRHRFFSFSVQSQRYVKFGSDDRTGGFDYVMPPSVLGTPNSFLSKQLFKRAMKNAQESYDKLRERGVPAEDARFVLPNAAACNIVMTGNLRAILDFYSKRKKGRGAQWEIADLADQIRAEVIEADPWTEQFFEEV</sequence>
<dbReference type="PANTHER" id="PTHR34934:SF1">
    <property type="entry name" value="FLAVIN-DEPENDENT THYMIDYLATE SYNTHASE"/>
    <property type="match status" value="1"/>
</dbReference>
<proteinExistence type="inferred from homology"/>
<comment type="function">
    <text evidence="1">Catalyzes the reductive methylation of 2'-deoxyuridine-5'-monophosphate (dUMP) to 2'-deoxythymidine-5'-monophosphate (dTMP) while utilizing 5,10-methylenetetrahydrofolate (mTHF) as the methyl donor, and NADPH and FADH(2) as the reductant.</text>
</comment>
<evidence type="ECO:0000256" key="1">
    <source>
        <dbReference type="HAMAP-Rule" id="MF_01408"/>
    </source>
</evidence>
<comment type="cofactor">
    <cofactor evidence="1">
        <name>FAD</name>
        <dbReference type="ChEBI" id="CHEBI:57692"/>
    </cofactor>
    <text evidence="1">Binds 4 FAD per tetramer. Each FAD binding site is formed by three monomers.</text>
</comment>
<reference evidence="2 3" key="1">
    <citation type="submission" date="2017-05" db="EMBL/GenBank/DDBJ databases">
        <authorList>
            <person name="Varghese N."/>
            <person name="Submissions S."/>
        </authorList>
    </citation>
    <scope>NUCLEOTIDE SEQUENCE [LARGE SCALE GENOMIC DNA]</scope>
    <source>
        <strain evidence="2 3">DSM 45474</strain>
    </source>
</reference>
<dbReference type="GO" id="GO:0050660">
    <property type="term" value="F:flavin adenine dinucleotide binding"/>
    <property type="evidence" value="ECO:0007669"/>
    <property type="project" value="UniProtKB-UniRule"/>
</dbReference>
<comment type="subunit">
    <text evidence="1">Homotetramer.</text>
</comment>
<dbReference type="HAMAP" id="MF_01408">
    <property type="entry name" value="ThyX"/>
    <property type="match status" value="1"/>
</dbReference>
<feature type="binding site" description="in other chain" evidence="1">
    <location>
        <position position="193"/>
    </location>
    <ligand>
        <name>dUMP</name>
        <dbReference type="ChEBI" id="CHEBI:246422"/>
        <note>ligand shared between dimeric partners</note>
    </ligand>
</feature>